<protein>
    <recommendedName>
        <fullName evidence="12 13">DNA primase</fullName>
        <ecNumber evidence="12">2.7.7.101</ecNumber>
    </recommendedName>
</protein>
<dbReference type="Pfam" id="PF13155">
    <property type="entry name" value="Toprim_2"/>
    <property type="match status" value="1"/>
</dbReference>
<dbReference type="Gene3D" id="1.20.50.20">
    <property type="entry name" value="DnaG, RNA polymerase domain, helical bundle"/>
    <property type="match status" value="1"/>
</dbReference>
<comment type="domain">
    <text evidence="12">Contains an N-terminal zinc-binding domain, a central core domain that contains the primase activity, and a C-terminal DnaB-binding domain.</text>
</comment>
<name>A0A418XSU7_9BURK</name>
<dbReference type="InterPro" id="IPR006171">
    <property type="entry name" value="TOPRIM_dom"/>
</dbReference>
<keyword evidence="1 12" id="KW-0240">DNA-directed RNA polymerase</keyword>
<comment type="cofactor">
    <cofactor evidence="12 13 14">
        <name>Zn(2+)</name>
        <dbReference type="ChEBI" id="CHEBI:29105"/>
    </cofactor>
    <text evidence="12 13 14">Binds 1 zinc ion per monomer.</text>
</comment>
<dbReference type="EMBL" id="QYUP01000113">
    <property type="protein sequence ID" value="RJG15697.1"/>
    <property type="molecule type" value="Genomic_DNA"/>
</dbReference>
<dbReference type="GO" id="GO:0005737">
    <property type="term" value="C:cytoplasm"/>
    <property type="evidence" value="ECO:0007669"/>
    <property type="project" value="TreeGrafter"/>
</dbReference>
<dbReference type="InterPro" id="IPR034151">
    <property type="entry name" value="TOPRIM_DnaG_bac"/>
</dbReference>
<evidence type="ECO:0000256" key="3">
    <source>
        <dbReference type="ARBA" id="ARBA00022679"/>
    </source>
</evidence>
<keyword evidence="6 12" id="KW-0479">Metal-binding</keyword>
<dbReference type="CDD" id="cd03364">
    <property type="entry name" value="TOPRIM_DnaG_primases"/>
    <property type="match status" value="1"/>
</dbReference>
<evidence type="ECO:0000256" key="1">
    <source>
        <dbReference type="ARBA" id="ARBA00022478"/>
    </source>
</evidence>
<dbReference type="EC" id="2.7.7.101" evidence="12"/>
<dbReference type="GO" id="GO:0003899">
    <property type="term" value="F:DNA-directed RNA polymerase activity"/>
    <property type="evidence" value="ECO:0007669"/>
    <property type="project" value="UniProtKB-UniRule"/>
</dbReference>
<evidence type="ECO:0000256" key="10">
    <source>
        <dbReference type="ARBA" id="ARBA00023125"/>
    </source>
</evidence>
<dbReference type="GO" id="GO:1990077">
    <property type="term" value="C:primosome complex"/>
    <property type="evidence" value="ECO:0007669"/>
    <property type="project" value="UniProtKB-KW"/>
</dbReference>
<dbReference type="FunFam" id="3.90.580.10:FF:000001">
    <property type="entry name" value="DNA primase"/>
    <property type="match status" value="1"/>
</dbReference>
<dbReference type="Gene3D" id="3.90.980.10">
    <property type="entry name" value="DNA primase, catalytic core, N-terminal domain"/>
    <property type="match status" value="1"/>
</dbReference>
<feature type="zinc finger region" description="CHC2-type" evidence="12 14">
    <location>
        <begin position="37"/>
        <end position="61"/>
    </location>
</feature>
<keyword evidence="17" id="KW-1185">Reference proteome</keyword>
<evidence type="ECO:0000256" key="4">
    <source>
        <dbReference type="ARBA" id="ARBA00022695"/>
    </source>
</evidence>
<dbReference type="PROSITE" id="PS50880">
    <property type="entry name" value="TOPRIM"/>
    <property type="match status" value="1"/>
</dbReference>
<comment type="similarity">
    <text evidence="12 13">Belongs to the DnaG primase family.</text>
</comment>
<dbReference type="SUPFAM" id="SSF57783">
    <property type="entry name" value="Zinc beta-ribbon"/>
    <property type="match status" value="1"/>
</dbReference>
<dbReference type="Pfam" id="PF08275">
    <property type="entry name" value="DNAG_N"/>
    <property type="match status" value="1"/>
</dbReference>
<dbReference type="InterPro" id="IPR006295">
    <property type="entry name" value="DNA_primase_DnaG"/>
</dbReference>
<evidence type="ECO:0000259" key="15">
    <source>
        <dbReference type="PROSITE" id="PS50880"/>
    </source>
</evidence>
<comment type="catalytic activity">
    <reaction evidence="12">
        <text>ssDNA + n NTP = ssDNA/pppN(pN)n-1 hybrid + (n-1) diphosphate.</text>
        <dbReference type="EC" id="2.7.7.101"/>
    </reaction>
</comment>
<dbReference type="PIRSF" id="PIRSF002811">
    <property type="entry name" value="DnaG"/>
    <property type="match status" value="1"/>
</dbReference>
<dbReference type="InterPro" id="IPR030846">
    <property type="entry name" value="DnaG_bac"/>
</dbReference>
<dbReference type="InterPro" id="IPR050219">
    <property type="entry name" value="DnaG_primase"/>
</dbReference>
<dbReference type="InterPro" id="IPR002694">
    <property type="entry name" value="Znf_CHC2"/>
</dbReference>
<evidence type="ECO:0000256" key="7">
    <source>
        <dbReference type="ARBA" id="ARBA00022771"/>
    </source>
</evidence>
<keyword evidence="7 12" id="KW-0863">Zinc-finger</keyword>
<dbReference type="SMART" id="SM00400">
    <property type="entry name" value="ZnF_CHCC"/>
    <property type="match status" value="1"/>
</dbReference>
<comment type="function">
    <text evidence="12 13">RNA polymerase that catalyzes the synthesis of short RNA molecules used as primers for DNA polymerase during DNA replication.</text>
</comment>
<evidence type="ECO:0000256" key="9">
    <source>
        <dbReference type="ARBA" id="ARBA00022842"/>
    </source>
</evidence>
<dbReference type="FunFam" id="3.40.1360.10:FF:000002">
    <property type="entry name" value="DNA primase"/>
    <property type="match status" value="1"/>
</dbReference>
<dbReference type="SUPFAM" id="SSF56731">
    <property type="entry name" value="DNA primase core"/>
    <property type="match status" value="1"/>
</dbReference>
<dbReference type="Pfam" id="PF01807">
    <property type="entry name" value="Zn_ribbon_DnaG"/>
    <property type="match status" value="1"/>
</dbReference>
<gene>
    <name evidence="12" type="primary">dnaG</name>
    <name evidence="16" type="ORF">D3872_12370</name>
</gene>
<dbReference type="InterPro" id="IPR036977">
    <property type="entry name" value="DNA_primase_Znf_CHC2"/>
</dbReference>
<evidence type="ECO:0000313" key="16">
    <source>
        <dbReference type="EMBL" id="RJG15697.1"/>
    </source>
</evidence>
<evidence type="ECO:0000256" key="11">
    <source>
        <dbReference type="ARBA" id="ARBA00023163"/>
    </source>
</evidence>
<keyword evidence="9" id="KW-0460">Magnesium</keyword>
<evidence type="ECO:0000256" key="6">
    <source>
        <dbReference type="ARBA" id="ARBA00022723"/>
    </source>
</evidence>
<proteinExistence type="inferred from homology"/>
<dbReference type="InterPro" id="IPR019475">
    <property type="entry name" value="DNA_primase_DnaB-bd"/>
</dbReference>
<dbReference type="PANTHER" id="PTHR30313">
    <property type="entry name" value="DNA PRIMASE"/>
    <property type="match status" value="1"/>
</dbReference>
<dbReference type="PANTHER" id="PTHR30313:SF2">
    <property type="entry name" value="DNA PRIMASE"/>
    <property type="match status" value="1"/>
</dbReference>
<evidence type="ECO:0000256" key="14">
    <source>
        <dbReference type="PIRSR" id="PIRSR002811-1"/>
    </source>
</evidence>
<dbReference type="OrthoDB" id="9803773at2"/>
<dbReference type="GO" id="GO:0006269">
    <property type="term" value="P:DNA replication, synthesis of primer"/>
    <property type="evidence" value="ECO:0007669"/>
    <property type="project" value="UniProtKB-UniRule"/>
</dbReference>
<keyword evidence="4 12" id="KW-0548">Nucleotidyltransferase</keyword>
<dbReference type="Gene3D" id="3.40.1360.10">
    <property type="match status" value="1"/>
</dbReference>
<comment type="caution">
    <text evidence="16">The sequence shown here is derived from an EMBL/GenBank/DDBJ whole genome shotgun (WGS) entry which is preliminary data.</text>
</comment>
<organism evidence="16 17">
    <name type="scientific">Massilia cavernae</name>
    <dbReference type="NCBI Taxonomy" id="2320864"/>
    <lineage>
        <taxon>Bacteria</taxon>
        <taxon>Pseudomonadati</taxon>
        <taxon>Pseudomonadota</taxon>
        <taxon>Betaproteobacteria</taxon>
        <taxon>Burkholderiales</taxon>
        <taxon>Oxalobacteraceae</taxon>
        <taxon>Telluria group</taxon>
        <taxon>Massilia</taxon>
    </lineage>
</organism>
<sequence length="598" mass="65947">MIPQSFITDLLNRVDIVDVVGRYVQLKKGGANFMGLCPFHNEKSPSFTVSPTKQFYHCFGCGAHGTSIGFLIEYSGMGFVDAVKDLAQNVGMVVPDADDKIPPLQRAQNQAQALALSDAMTRACDYYKAQLRTAPNAIEYLKRRGLTGEIAARYGMGYSPSGWDNLRSVFPDYDALALVESGLVIDKVDEEGNKVKRYDRFRERIMFPIRNVKGQVIGFGGRILDQGEPKYLNSPETPLFQKGLELYGLFEARQAIRDAGYVLVTEGYMDVVALAQLGFPQAVATLGTACTTTHVQKLLRQTDTVIFSFDGDKAGRRAARRALEACLPQVTDDKIIKFLFLPQEHDPDSFVRERGADAFAQEIHEAMPLSQFLLREVSAEHDLSEPEGRARVQFDAKPLLQSMAPSALRLQIVRGLASLTESSPAEIEGLFELAKPVAVARKAPPRQGRPQPVGLELQILRHVVAHPPLALELDESALLSFSHFGQESAERLVQLVAAAQALGQNGGFAALSQHLKLQGPDYDDIIAEIASEPESDFDSVKLWLAGAVRQIKMDALKQELNQLFSSGLTSDQVGIRYREITALQDQLLREAQAELTTR</sequence>
<accession>A0A418XSU7</accession>
<evidence type="ECO:0000256" key="5">
    <source>
        <dbReference type="ARBA" id="ARBA00022705"/>
    </source>
</evidence>
<comment type="subunit">
    <text evidence="12">Monomer. Interacts with DnaB.</text>
</comment>
<keyword evidence="8 12" id="KW-0862">Zinc</keyword>
<evidence type="ECO:0000256" key="12">
    <source>
        <dbReference type="HAMAP-Rule" id="MF_00974"/>
    </source>
</evidence>
<keyword evidence="2 12" id="KW-0639">Primosome</keyword>
<evidence type="ECO:0000256" key="8">
    <source>
        <dbReference type="ARBA" id="ARBA00022833"/>
    </source>
</evidence>
<evidence type="ECO:0000256" key="2">
    <source>
        <dbReference type="ARBA" id="ARBA00022515"/>
    </source>
</evidence>
<dbReference type="InterPro" id="IPR037068">
    <property type="entry name" value="DNA_primase_core_N_sf"/>
</dbReference>
<keyword evidence="5 12" id="KW-0235">DNA replication</keyword>
<dbReference type="GO" id="GO:0008270">
    <property type="term" value="F:zinc ion binding"/>
    <property type="evidence" value="ECO:0007669"/>
    <property type="project" value="UniProtKB-UniRule"/>
</dbReference>
<dbReference type="InterPro" id="IPR013264">
    <property type="entry name" value="DNAG_N"/>
</dbReference>
<dbReference type="GO" id="GO:0003677">
    <property type="term" value="F:DNA binding"/>
    <property type="evidence" value="ECO:0007669"/>
    <property type="project" value="UniProtKB-KW"/>
</dbReference>
<dbReference type="AlphaFoldDB" id="A0A418XSU7"/>
<feature type="domain" description="Toprim" evidence="15">
    <location>
        <begin position="260"/>
        <end position="342"/>
    </location>
</feature>
<evidence type="ECO:0000313" key="17">
    <source>
        <dbReference type="Proteomes" id="UP000284006"/>
    </source>
</evidence>
<dbReference type="RefSeq" id="WP_119811053.1">
    <property type="nucleotide sequence ID" value="NZ_QYUP01000113.1"/>
</dbReference>
<keyword evidence="3 12" id="KW-0808">Transferase</keyword>
<dbReference type="NCBIfam" id="TIGR01391">
    <property type="entry name" value="dnaG"/>
    <property type="match status" value="1"/>
</dbReference>
<dbReference type="GO" id="GO:0000428">
    <property type="term" value="C:DNA-directed RNA polymerase complex"/>
    <property type="evidence" value="ECO:0007669"/>
    <property type="project" value="UniProtKB-KW"/>
</dbReference>
<dbReference type="HAMAP" id="MF_00974">
    <property type="entry name" value="DNA_primase_DnaG"/>
    <property type="match status" value="1"/>
</dbReference>
<dbReference type="Pfam" id="PF10410">
    <property type="entry name" value="DnaB_bind"/>
    <property type="match status" value="1"/>
</dbReference>
<keyword evidence="11 12" id="KW-0804">Transcription</keyword>
<evidence type="ECO:0000256" key="13">
    <source>
        <dbReference type="PIRNR" id="PIRNR002811"/>
    </source>
</evidence>
<dbReference type="Gene3D" id="3.90.580.10">
    <property type="entry name" value="Zinc finger, CHC2-type domain"/>
    <property type="match status" value="1"/>
</dbReference>
<dbReference type="Proteomes" id="UP000284006">
    <property type="component" value="Unassembled WGS sequence"/>
</dbReference>
<keyword evidence="10 12" id="KW-0238">DNA-binding</keyword>
<dbReference type="SMART" id="SM00493">
    <property type="entry name" value="TOPRIM"/>
    <property type="match status" value="1"/>
</dbReference>
<reference evidence="16 17" key="1">
    <citation type="submission" date="2018-09" db="EMBL/GenBank/DDBJ databases">
        <authorList>
            <person name="Zhu H."/>
        </authorList>
    </citation>
    <scope>NUCLEOTIDE SEQUENCE [LARGE SCALE GENOMIC DNA]</scope>
    <source>
        <strain evidence="16 17">K1S02-61</strain>
    </source>
</reference>